<dbReference type="SUPFAM" id="SSF51412">
    <property type="entry name" value="Inosine monophosphate dehydrogenase (IMPDH)"/>
    <property type="match status" value="1"/>
</dbReference>
<keyword evidence="2" id="KW-0288">FMN</keyword>
<dbReference type="AlphaFoldDB" id="A0A6J6MZ51"/>
<keyword evidence="1" id="KW-0285">Flavoprotein</keyword>
<dbReference type="Gene3D" id="3.20.20.70">
    <property type="entry name" value="Aldolase class I"/>
    <property type="match status" value="1"/>
</dbReference>
<protein>
    <submittedName>
        <fullName evidence="4">Unannotated protein</fullName>
    </submittedName>
</protein>
<evidence type="ECO:0000256" key="3">
    <source>
        <dbReference type="ARBA" id="ARBA00023002"/>
    </source>
</evidence>
<accession>A0A6J6MZ51</accession>
<gene>
    <name evidence="4" type="ORF">UFOPK2295_01328</name>
</gene>
<dbReference type="EMBL" id="CAEZWV010000031">
    <property type="protein sequence ID" value="CAB4679600.1"/>
    <property type="molecule type" value="Genomic_DNA"/>
</dbReference>
<dbReference type="PANTHER" id="PTHR32332">
    <property type="entry name" value="2-NITROPROPANE DIOXYGENASE"/>
    <property type="match status" value="1"/>
</dbReference>
<name>A0A6J6MZ51_9ZZZZ</name>
<dbReference type="Pfam" id="PF03060">
    <property type="entry name" value="NMO"/>
    <property type="match status" value="1"/>
</dbReference>
<dbReference type="PANTHER" id="PTHR32332:SF38">
    <property type="entry name" value="MONOOXYGENASE RV1533-RELATED"/>
    <property type="match status" value="1"/>
</dbReference>
<organism evidence="4">
    <name type="scientific">freshwater metagenome</name>
    <dbReference type="NCBI Taxonomy" id="449393"/>
    <lineage>
        <taxon>unclassified sequences</taxon>
        <taxon>metagenomes</taxon>
        <taxon>ecological metagenomes</taxon>
    </lineage>
</organism>
<dbReference type="InterPro" id="IPR004136">
    <property type="entry name" value="NMO"/>
</dbReference>
<proteinExistence type="predicted"/>
<evidence type="ECO:0000313" key="4">
    <source>
        <dbReference type="EMBL" id="CAB4679600.1"/>
    </source>
</evidence>
<reference evidence="4" key="1">
    <citation type="submission" date="2020-05" db="EMBL/GenBank/DDBJ databases">
        <authorList>
            <person name="Chiriac C."/>
            <person name="Salcher M."/>
            <person name="Ghai R."/>
            <person name="Kavagutti S V."/>
        </authorList>
    </citation>
    <scope>NUCLEOTIDE SEQUENCE</scope>
</reference>
<dbReference type="InterPro" id="IPR013785">
    <property type="entry name" value="Aldolase_TIM"/>
</dbReference>
<sequence>MKTRITEMFDIELPVMLAGMGGVSYSDLVAAVSEAGGIGTFGAAPMSTELLISEMARVREMTKKPFGVDLLTASPDSIERNLKAIIEGGASIYVAGLGVPREIIDELHKHNILVGSMCGKVRHAVAAVASGCDFVVAQGTEAGGHTGTVATMALVPQVVDAVNGKVPVVAAGGIYDGRGLIASLALGAEAVWIGTKFIATHEAHTGNGYKEKMLTMAEDDTVISKAYTGKTCRVARTEWTEHFDKHPEELQGFPGQAIATIQAGIDHLGVGPETTLDTNKAFMAIGQAVGAIDEIVPAKQVVDEIMSQARETLERLASLR</sequence>
<keyword evidence="3" id="KW-0560">Oxidoreductase</keyword>
<dbReference type="CDD" id="cd04730">
    <property type="entry name" value="NPD_like"/>
    <property type="match status" value="1"/>
</dbReference>
<dbReference type="GO" id="GO:0018580">
    <property type="term" value="F:nitronate monooxygenase activity"/>
    <property type="evidence" value="ECO:0007669"/>
    <property type="project" value="InterPro"/>
</dbReference>
<evidence type="ECO:0000256" key="2">
    <source>
        <dbReference type="ARBA" id="ARBA00022643"/>
    </source>
</evidence>
<evidence type="ECO:0000256" key="1">
    <source>
        <dbReference type="ARBA" id="ARBA00022630"/>
    </source>
</evidence>